<dbReference type="OrthoDB" id="196105at2"/>
<feature type="domain" description="BLUF" evidence="1">
    <location>
        <begin position="12"/>
        <end position="104"/>
    </location>
</feature>
<dbReference type="SMART" id="SM01034">
    <property type="entry name" value="BLUF"/>
    <property type="match status" value="1"/>
</dbReference>
<reference evidence="3" key="1">
    <citation type="submission" date="2018-05" db="EMBL/GenBank/DDBJ databases">
        <title>Azospirillum thermophila sp. nov., a novel isolated from hot spring.</title>
        <authorList>
            <person name="Zhao Z."/>
        </authorList>
    </citation>
    <scope>NUCLEOTIDE SEQUENCE [LARGE SCALE GENOMIC DNA]</scope>
    <source>
        <strain evidence="3">CFH 70021</strain>
        <plasmid evidence="3">unnamed3</plasmid>
    </source>
</reference>
<dbReference type="InterPro" id="IPR036046">
    <property type="entry name" value="Acylphosphatase-like_dom_sf"/>
</dbReference>
<proteinExistence type="predicted"/>
<evidence type="ECO:0000313" key="3">
    <source>
        <dbReference type="Proteomes" id="UP000245629"/>
    </source>
</evidence>
<dbReference type="GO" id="GO:0009882">
    <property type="term" value="F:blue light photoreceptor activity"/>
    <property type="evidence" value="ECO:0007669"/>
    <property type="project" value="InterPro"/>
</dbReference>
<dbReference type="InterPro" id="IPR007024">
    <property type="entry name" value="BLUF_domain"/>
</dbReference>
<keyword evidence="2" id="KW-0614">Plasmid</keyword>
<name>A0A2S2D099_9PROT</name>
<sequence>MEGWSRVGRWAMMSLMYRSEALRPPSMLELAEIALTSAYNNRDGGITGFLVHFEGTFLQVLEGEPERVEPLFGRIAADGRHENIRILERDMDRRSPVFGFWAMNIGPFDGPLFQRAVFGRRVDGREFAERSADRDYSFQVLLRAYLHACVIEDVTPIVRGRRPGAIPLLPNRRGAPWAMEAEPWAEPWAESWVEPPRGGNG</sequence>
<dbReference type="Pfam" id="PF04940">
    <property type="entry name" value="BLUF"/>
    <property type="match status" value="1"/>
</dbReference>
<dbReference type="PROSITE" id="PS50925">
    <property type="entry name" value="BLUF"/>
    <property type="match status" value="1"/>
</dbReference>
<dbReference type="KEGG" id="azz:DEW08_29285"/>
<evidence type="ECO:0000259" key="1">
    <source>
        <dbReference type="PROSITE" id="PS50925"/>
    </source>
</evidence>
<evidence type="ECO:0000313" key="2">
    <source>
        <dbReference type="EMBL" id="AWK90080.1"/>
    </source>
</evidence>
<accession>A0A2S2D099</accession>
<dbReference type="EMBL" id="CP029358">
    <property type="protein sequence ID" value="AWK90080.1"/>
    <property type="molecule type" value="Genomic_DNA"/>
</dbReference>
<geneLocation type="plasmid" evidence="2 3">
    <name>unnamed3</name>
</geneLocation>
<dbReference type="Proteomes" id="UP000245629">
    <property type="component" value="Plasmid unnamed3"/>
</dbReference>
<dbReference type="GO" id="GO:0071949">
    <property type="term" value="F:FAD binding"/>
    <property type="evidence" value="ECO:0007669"/>
    <property type="project" value="InterPro"/>
</dbReference>
<keyword evidence="3" id="KW-1185">Reference proteome</keyword>
<dbReference type="Gene3D" id="3.30.70.100">
    <property type="match status" value="1"/>
</dbReference>
<organism evidence="2 3">
    <name type="scientific">Azospirillum thermophilum</name>
    <dbReference type="NCBI Taxonomy" id="2202148"/>
    <lineage>
        <taxon>Bacteria</taxon>
        <taxon>Pseudomonadati</taxon>
        <taxon>Pseudomonadota</taxon>
        <taxon>Alphaproteobacteria</taxon>
        <taxon>Rhodospirillales</taxon>
        <taxon>Azospirillaceae</taxon>
        <taxon>Azospirillum</taxon>
    </lineage>
</organism>
<protein>
    <recommendedName>
        <fullName evidence="1">BLUF domain-containing protein</fullName>
    </recommendedName>
</protein>
<gene>
    <name evidence="2" type="ORF">DEW08_29285</name>
</gene>
<dbReference type="SUPFAM" id="SSF54975">
    <property type="entry name" value="Acylphosphatase/BLUF domain-like"/>
    <property type="match status" value="1"/>
</dbReference>
<dbReference type="AlphaFoldDB" id="A0A2S2D099"/>